<keyword evidence="8 9" id="KW-0413">Isomerase</keyword>
<evidence type="ECO:0000313" key="11">
    <source>
        <dbReference type="EMBL" id="TDO19825.1"/>
    </source>
</evidence>
<dbReference type="EC" id="5.3.1.1" evidence="3 9"/>
<dbReference type="SUPFAM" id="SSF51351">
    <property type="entry name" value="Triosephosphate isomerase (TIM)"/>
    <property type="match status" value="1"/>
</dbReference>
<feature type="binding site" evidence="9">
    <location>
        <begin position="9"/>
        <end position="11"/>
    </location>
    <ligand>
        <name>substrate</name>
    </ligand>
</feature>
<comment type="subcellular location">
    <subcellularLocation>
        <location evidence="9 10">Cytoplasm</location>
    </subcellularLocation>
</comment>
<keyword evidence="5 9" id="KW-0312">Gluconeogenesis</keyword>
<dbReference type="GO" id="GO:0005829">
    <property type="term" value="C:cytosol"/>
    <property type="evidence" value="ECO:0007669"/>
    <property type="project" value="TreeGrafter"/>
</dbReference>
<proteinExistence type="inferred from homology"/>
<dbReference type="UniPathway" id="UPA00109">
    <property type="reaction ID" value="UER00189"/>
</dbReference>
<dbReference type="InterPro" id="IPR020861">
    <property type="entry name" value="Triosephosphate_isomerase_AS"/>
</dbReference>
<dbReference type="PROSITE" id="PS00171">
    <property type="entry name" value="TIM_1"/>
    <property type="match status" value="1"/>
</dbReference>
<evidence type="ECO:0000256" key="2">
    <source>
        <dbReference type="ARBA" id="ARBA00007422"/>
    </source>
</evidence>
<dbReference type="InterPro" id="IPR013785">
    <property type="entry name" value="Aldolase_TIM"/>
</dbReference>
<dbReference type="Gene3D" id="3.20.20.70">
    <property type="entry name" value="Aldolase class I"/>
    <property type="match status" value="1"/>
</dbReference>
<dbReference type="UniPathway" id="UPA00138"/>
<evidence type="ECO:0000313" key="12">
    <source>
        <dbReference type="Proteomes" id="UP000295518"/>
    </source>
</evidence>
<dbReference type="PROSITE" id="PS51440">
    <property type="entry name" value="TIM_2"/>
    <property type="match status" value="1"/>
</dbReference>
<name>A0A4R6IFY1_9MOLU</name>
<evidence type="ECO:0000256" key="5">
    <source>
        <dbReference type="ARBA" id="ARBA00022432"/>
    </source>
</evidence>
<comment type="catalytic activity">
    <reaction evidence="9 10">
        <text>D-glyceraldehyde 3-phosphate = dihydroxyacetone phosphate</text>
        <dbReference type="Rhea" id="RHEA:18585"/>
        <dbReference type="ChEBI" id="CHEBI:57642"/>
        <dbReference type="ChEBI" id="CHEBI:59776"/>
        <dbReference type="EC" id="5.3.1.1"/>
    </reaction>
</comment>
<dbReference type="InterPro" id="IPR000652">
    <property type="entry name" value="Triosephosphate_isomerase"/>
</dbReference>
<comment type="function">
    <text evidence="9">Involved in the gluconeogenesis. Catalyzes stereospecifically the conversion of dihydroxyacetone phosphate (DHAP) to D-glyceraldehyde-3-phosphate (G3P).</text>
</comment>
<dbReference type="CDD" id="cd00311">
    <property type="entry name" value="TIM"/>
    <property type="match status" value="1"/>
</dbReference>
<dbReference type="PANTHER" id="PTHR21139">
    <property type="entry name" value="TRIOSEPHOSPHATE ISOMERASE"/>
    <property type="match status" value="1"/>
</dbReference>
<protein>
    <recommendedName>
        <fullName evidence="4 9">Triosephosphate isomerase</fullName>
        <shortName evidence="9">TIM</shortName>
        <shortName evidence="9">TPI</shortName>
        <ecNumber evidence="3 9">5.3.1.1</ecNumber>
    </recommendedName>
    <alternativeName>
        <fullName evidence="9">Triose-phosphate isomerase</fullName>
    </alternativeName>
</protein>
<dbReference type="HAMAP" id="MF_00147_B">
    <property type="entry name" value="TIM_B"/>
    <property type="match status" value="1"/>
</dbReference>
<dbReference type="OrthoDB" id="9809429at2"/>
<evidence type="ECO:0000256" key="8">
    <source>
        <dbReference type="ARBA" id="ARBA00023235"/>
    </source>
</evidence>
<dbReference type="GO" id="GO:0046166">
    <property type="term" value="P:glyceraldehyde-3-phosphate biosynthetic process"/>
    <property type="evidence" value="ECO:0007669"/>
    <property type="project" value="TreeGrafter"/>
</dbReference>
<evidence type="ECO:0000256" key="7">
    <source>
        <dbReference type="ARBA" id="ARBA00023152"/>
    </source>
</evidence>
<dbReference type="GO" id="GO:0019563">
    <property type="term" value="P:glycerol catabolic process"/>
    <property type="evidence" value="ECO:0007669"/>
    <property type="project" value="TreeGrafter"/>
</dbReference>
<evidence type="ECO:0000256" key="3">
    <source>
        <dbReference type="ARBA" id="ARBA00011940"/>
    </source>
</evidence>
<feature type="binding site" evidence="9">
    <location>
        <position position="208"/>
    </location>
    <ligand>
        <name>substrate</name>
    </ligand>
</feature>
<dbReference type="NCBIfam" id="TIGR00419">
    <property type="entry name" value="tim"/>
    <property type="match status" value="1"/>
</dbReference>
<feature type="active site" description="Electrophile" evidence="9">
    <location>
        <position position="101"/>
    </location>
</feature>
<dbReference type="InterPro" id="IPR035990">
    <property type="entry name" value="TIM_sf"/>
</dbReference>
<gene>
    <name evidence="9" type="primary">tpiA</name>
    <name evidence="11" type="ORF">EI74_0630</name>
</gene>
<feature type="active site" description="Proton acceptor" evidence="9">
    <location>
        <position position="170"/>
    </location>
</feature>
<reference evidence="11 12" key="1">
    <citation type="submission" date="2019-03" db="EMBL/GenBank/DDBJ databases">
        <title>Genomic Encyclopedia of Archaeal and Bacterial Type Strains, Phase II (KMG-II): from individual species to whole genera.</title>
        <authorList>
            <person name="Goeker M."/>
        </authorList>
    </citation>
    <scope>NUCLEOTIDE SEQUENCE [LARGE SCALE GENOMIC DNA]</scope>
    <source>
        <strain evidence="11 12">ATCC 700618</strain>
    </source>
</reference>
<keyword evidence="12" id="KW-1185">Reference proteome</keyword>
<feature type="binding site" evidence="9">
    <location>
        <position position="176"/>
    </location>
    <ligand>
        <name>substrate</name>
    </ligand>
</feature>
<dbReference type="InterPro" id="IPR022896">
    <property type="entry name" value="TrioseP_Isoase_bac/euk"/>
</dbReference>
<feature type="binding site" evidence="9">
    <location>
        <begin position="229"/>
        <end position="230"/>
    </location>
    <ligand>
        <name>substrate</name>
    </ligand>
</feature>
<comment type="caution">
    <text evidence="11">The sequence shown here is derived from an EMBL/GenBank/DDBJ whole genome shotgun (WGS) entry which is preliminary data.</text>
</comment>
<dbReference type="GO" id="GO:0006094">
    <property type="term" value="P:gluconeogenesis"/>
    <property type="evidence" value="ECO:0007669"/>
    <property type="project" value="UniProtKB-UniRule"/>
</dbReference>
<dbReference type="FunFam" id="3.20.20.70:FF:000016">
    <property type="entry name" value="Triosephosphate isomerase"/>
    <property type="match status" value="1"/>
</dbReference>
<dbReference type="RefSeq" id="WP_094254786.1">
    <property type="nucleotide sequence ID" value="NZ_NNCE01000005.1"/>
</dbReference>
<dbReference type="AlphaFoldDB" id="A0A4R6IFY1"/>
<dbReference type="GO" id="GO:0004807">
    <property type="term" value="F:triose-phosphate isomerase activity"/>
    <property type="evidence" value="ECO:0007669"/>
    <property type="project" value="UniProtKB-UniRule"/>
</dbReference>
<evidence type="ECO:0000256" key="6">
    <source>
        <dbReference type="ARBA" id="ARBA00022490"/>
    </source>
</evidence>
<dbReference type="PANTHER" id="PTHR21139:SF42">
    <property type="entry name" value="TRIOSEPHOSPHATE ISOMERASE"/>
    <property type="match status" value="1"/>
</dbReference>
<accession>A0A4R6IFY1</accession>
<dbReference type="Pfam" id="PF00121">
    <property type="entry name" value="TIM"/>
    <property type="match status" value="1"/>
</dbReference>
<comment type="subunit">
    <text evidence="9 10">Homodimer.</text>
</comment>
<evidence type="ECO:0000256" key="1">
    <source>
        <dbReference type="ARBA" id="ARBA00004680"/>
    </source>
</evidence>
<keyword evidence="6 9" id="KW-0963">Cytoplasm</keyword>
<dbReference type="EMBL" id="SNWN01000013">
    <property type="protein sequence ID" value="TDO19825.1"/>
    <property type="molecule type" value="Genomic_DNA"/>
</dbReference>
<evidence type="ECO:0000256" key="10">
    <source>
        <dbReference type="RuleBase" id="RU363013"/>
    </source>
</evidence>
<evidence type="ECO:0000256" key="4">
    <source>
        <dbReference type="ARBA" id="ARBA00019397"/>
    </source>
</evidence>
<comment type="similarity">
    <text evidence="2 9 10">Belongs to the triosephosphate isomerase family.</text>
</comment>
<dbReference type="Proteomes" id="UP000295518">
    <property type="component" value="Unassembled WGS sequence"/>
</dbReference>
<organism evidence="11 12">
    <name type="scientific">Mycoplasma testudineum</name>
    <dbReference type="NCBI Taxonomy" id="244584"/>
    <lineage>
        <taxon>Bacteria</taxon>
        <taxon>Bacillati</taxon>
        <taxon>Mycoplasmatota</taxon>
        <taxon>Mollicutes</taxon>
        <taxon>Mycoplasmataceae</taxon>
        <taxon>Mycoplasma</taxon>
    </lineage>
</organism>
<comment type="pathway">
    <text evidence="1 9 10">Carbohydrate degradation; glycolysis; D-glyceraldehyde 3-phosphate from glycerone phosphate: step 1/1.</text>
</comment>
<evidence type="ECO:0000256" key="9">
    <source>
        <dbReference type="HAMAP-Rule" id="MF_00147"/>
    </source>
</evidence>
<keyword evidence="7 9" id="KW-0324">Glycolysis</keyword>
<sequence>MRKKYIIGNWKMNKTAQEVDNFISSLIESYNQEKNKFMKGLVFGIAAPATHFSKLQYPSLKSMNLKVSAQDVSAHSSGAYTGEISAPILKSYEIDMVVVGHSERRQYHHETNLDVNQKAKLAIQNGIMPIICVGETLEQYEDGKSKEVVQKQIEESLRGLDLSKIIVAYEPIWAIGTGKTASSQEAQEMCKFIRSITGENLIIQYGGSVKPANIEELMNQPDIDGALVGGASLEANDFLKLLTLNK</sequence>
<dbReference type="GO" id="GO:0006096">
    <property type="term" value="P:glycolytic process"/>
    <property type="evidence" value="ECO:0007669"/>
    <property type="project" value="UniProtKB-UniRule"/>
</dbReference>
<comment type="pathway">
    <text evidence="9 10">Carbohydrate biosynthesis; gluconeogenesis.</text>
</comment>